<dbReference type="EMBL" id="PUFL01000009">
    <property type="protein sequence ID" value="TDG94824.1"/>
    <property type="molecule type" value="Genomic_DNA"/>
</dbReference>
<dbReference type="Proteomes" id="UP000294668">
    <property type="component" value="Unassembled WGS sequence"/>
</dbReference>
<keyword evidence="1" id="KW-0472">Membrane</keyword>
<dbReference type="RefSeq" id="WP_057962108.1">
    <property type="nucleotide sequence ID" value="NZ_BAAAXO010000039.1"/>
</dbReference>
<dbReference type="OrthoDB" id="2293934at2"/>
<dbReference type="Proteomes" id="UP000214739">
    <property type="component" value="Unassembled WGS sequence"/>
</dbReference>
<keyword evidence="1" id="KW-1133">Transmembrane helix</keyword>
<accession>A0A224VGE1</accession>
<feature type="transmembrane region" description="Helical" evidence="1">
    <location>
        <begin position="6"/>
        <end position="26"/>
    </location>
</feature>
<sequence>MTLAAISITSIITFLLAMIPTLYKLLEPLIQAKILTETNQQTKEQMLILSNLAQLAVSEMASLNTLDNEDRKTAAIKFVLQQLHSFGNTASNSMISAAIESAYQIYKHQLNGDIHQKKPNIQK</sequence>
<evidence type="ECO:0000256" key="1">
    <source>
        <dbReference type="SAM" id="Phobius"/>
    </source>
</evidence>
<name>A0A224VGE1_9LACO</name>
<reference evidence="3" key="3">
    <citation type="submission" date="2019-02" db="EMBL/GenBank/DDBJ databases">
        <authorList>
            <person name="Buron G."/>
            <person name="Chaylann A."/>
            <person name="Dolejs I."/>
            <person name="Forster J."/>
            <person name="Miks M.H."/>
        </authorList>
    </citation>
    <scope>NUCLEOTIDE SEQUENCE</scope>
    <source>
        <strain evidence="3">DSM 10551</strain>
    </source>
</reference>
<keyword evidence="1" id="KW-0812">Transmembrane</keyword>
<reference evidence="3 5" key="2">
    <citation type="journal article" date="2019" name="Appl. Microbiol. Biotechnol.">
        <title>Uncovering carbohydrate metabolism through a genotype-phenotype association study of 56 lactic acid bacteria genomes.</title>
        <authorList>
            <person name="Buron-Moles G."/>
            <person name="Chailyan A."/>
            <person name="Dolejs I."/>
            <person name="Forster J."/>
            <person name="Miks M.H."/>
        </authorList>
    </citation>
    <scope>NUCLEOTIDE SEQUENCE [LARGE SCALE GENOMIC DNA]</scope>
    <source>
        <strain evidence="3 5">DSM 10551</strain>
    </source>
</reference>
<evidence type="ECO:0000313" key="4">
    <source>
        <dbReference type="Proteomes" id="UP000214739"/>
    </source>
</evidence>
<comment type="caution">
    <text evidence="2">The sequence shown here is derived from an EMBL/GenBank/DDBJ whole genome shotgun (WGS) entry which is preliminary data.</text>
</comment>
<proteinExistence type="predicted"/>
<evidence type="ECO:0000313" key="2">
    <source>
        <dbReference type="EMBL" id="GAW71394.1"/>
    </source>
</evidence>
<keyword evidence="5" id="KW-1185">Reference proteome</keyword>
<organism evidence="2 4">
    <name type="scientific">Lentilactobacillus parakefiri</name>
    <dbReference type="NCBI Taxonomy" id="152332"/>
    <lineage>
        <taxon>Bacteria</taxon>
        <taxon>Bacillati</taxon>
        <taxon>Bacillota</taxon>
        <taxon>Bacilli</taxon>
        <taxon>Lactobacillales</taxon>
        <taxon>Lactobacillaceae</taxon>
        <taxon>Lentilactobacillus</taxon>
    </lineage>
</organism>
<evidence type="ECO:0000313" key="5">
    <source>
        <dbReference type="Proteomes" id="UP000294668"/>
    </source>
</evidence>
<evidence type="ECO:0008006" key="6">
    <source>
        <dbReference type="Google" id="ProtNLM"/>
    </source>
</evidence>
<evidence type="ECO:0000313" key="3">
    <source>
        <dbReference type="EMBL" id="TDG94824.1"/>
    </source>
</evidence>
<gene>
    <name evidence="3" type="ORF">C5L28_000863</name>
    <name evidence="2" type="ORF">LPKJCM_00474</name>
</gene>
<dbReference type="AlphaFoldDB" id="A0A224VGE1"/>
<dbReference type="EMBL" id="BDGB01000029">
    <property type="protein sequence ID" value="GAW71394.1"/>
    <property type="molecule type" value="Genomic_DNA"/>
</dbReference>
<protein>
    <recommendedName>
        <fullName evidence="6">Holin</fullName>
    </recommendedName>
</protein>
<reference evidence="2 4" key="1">
    <citation type="journal article" date="2017" name="Biosci Microbiota Food Health">
        <title>Genomic characterization reconfirms the taxonomic status of Lactobacillus parakefiri.</title>
        <authorList>
            <person name="Tanizawa Y."/>
            <person name="Kobayashi H."/>
            <person name="Kaminuma E."/>
            <person name="Sakamoto M."/>
            <person name="Ohkuma M."/>
            <person name="Nakamura Y."/>
            <person name="Arita M."/>
            <person name="Tohno M."/>
        </authorList>
    </citation>
    <scope>NUCLEOTIDE SEQUENCE [LARGE SCALE GENOMIC DNA]</scope>
    <source>
        <strain evidence="2 4">JCM 8573</strain>
    </source>
</reference>